<dbReference type="InterPro" id="IPR019775">
    <property type="entry name" value="WD40_repeat_CS"/>
</dbReference>
<evidence type="ECO:0000313" key="4">
    <source>
        <dbReference type="EMBL" id="OQN99817.1"/>
    </source>
</evidence>
<dbReference type="GO" id="GO:0051015">
    <property type="term" value="F:actin filament binding"/>
    <property type="evidence" value="ECO:0007669"/>
    <property type="project" value="TreeGrafter"/>
</dbReference>
<feature type="repeat" description="WD" evidence="3">
    <location>
        <begin position="229"/>
        <end position="270"/>
    </location>
</feature>
<dbReference type="PRINTS" id="PR00320">
    <property type="entry name" value="GPROTEINBRPT"/>
</dbReference>
<feature type="repeat" description="WD" evidence="3">
    <location>
        <begin position="541"/>
        <end position="575"/>
    </location>
</feature>
<protein>
    <submittedName>
        <fullName evidence="4">Uncharacterized protein</fullName>
    </submittedName>
</protein>
<keyword evidence="2" id="KW-0677">Repeat</keyword>
<dbReference type="SMART" id="SM00320">
    <property type="entry name" value="WD40"/>
    <property type="match status" value="9"/>
</dbReference>
<evidence type="ECO:0000313" key="5">
    <source>
        <dbReference type="Proteomes" id="UP000192596"/>
    </source>
</evidence>
<feature type="repeat" description="WD" evidence="3">
    <location>
        <begin position="54"/>
        <end position="86"/>
    </location>
</feature>
<evidence type="ECO:0000256" key="3">
    <source>
        <dbReference type="PROSITE-ProRule" id="PRU00221"/>
    </source>
</evidence>
<dbReference type="GO" id="GO:0030864">
    <property type="term" value="C:cortical actin cytoskeleton"/>
    <property type="evidence" value="ECO:0007669"/>
    <property type="project" value="TreeGrafter"/>
</dbReference>
<evidence type="ECO:0000256" key="2">
    <source>
        <dbReference type="ARBA" id="ARBA00022737"/>
    </source>
</evidence>
<evidence type="ECO:0000256" key="1">
    <source>
        <dbReference type="ARBA" id="ARBA00022574"/>
    </source>
</evidence>
<proteinExistence type="predicted"/>
<keyword evidence="5" id="KW-1185">Reference proteome</keyword>
<dbReference type="PROSITE" id="PS50082">
    <property type="entry name" value="WD_REPEATS_2"/>
    <property type="match status" value="6"/>
</dbReference>
<feature type="repeat" description="WD" evidence="3">
    <location>
        <begin position="322"/>
        <end position="357"/>
    </location>
</feature>
<dbReference type="PANTHER" id="PTHR19856:SF0">
    <property type="entry name" value="WD REPEAT-CONTAINING PROTEIN 1"/>
    <property type="match status" value="1"/>
</dbReference>
<dbReference type="AlphaFoldDB" id="A0A1V8SLA9"/>
<dbReference type="CDD" id="cd00200">
    <property type="entry name" value="WD40"/>
    <property type="match status" value="1"/>
</dbReference>
<organism evidence="4 5">
    <name type="scientific">Cryoendolithus antarcticus</name>
    <dbReference type="NCBI Taxonomy" id="1507870"/>
    <lineage>
        <taxon>Eukaryota</taxon>
        <taxon>Fungi</taxon>
        <taxon>Dikarya</taxon>
        <taxon>Ascomycota</taxon>
        <taxon>Pezizomycotina</taxon>
        <taxon>Dothideomycetes</taxon>
        <taxon>Dothideomycetidae</taxon>
        <taxon>Cladosporiales</taxon>
        <taxon>Cladosporiaceae</taxon>
        <taxon>Cryoendolithus</taxon>
    </lineage>
</organism>
<dbReference type="SUPFAM" id="SSF50998">
    <property type="entry name" value="Quinoprotein alcohol dehydrogenase-like"/>
    <property type="match status" value="1"/>
</dbReference>
<comment type="caution">
    <text evidence="4">The sequence shown here is derived from an EMBL/GenBank/DDBJ whole genome shotgun (WGS) entry which is preliminary data.</text>
</comment>
<dbReference type="Proteomes" id="UP000192596">
    <property type="component" value="Unassembled WGS sequence"/>
</dbReference>
<dbReference type="STRING" id="1507870.A0A1V8SLA9"/>
<dbReference type="FunFam" id="2.130.10.10:FF:000102">
    <property type="entry name" value="Actin-interacting protein 1"/>
    <property type="match status" value="1"/>
</dbReference>
<dbReference type="PROSITE" id="PS50294">
    <property type="entry name" value="WD_REPEATS_REGION"/>
    <property type="match status" value="5"/>
</dbReference>
<dbReference type="EMBL" id="NAJO01000038">
    <property type="protein sequence ID" value="OQN99817.1"/>
    <property type="molecule type" value="Genomic_DNA"/>
</dbReference>
<dbReference type="InterPro" id="IPR011043">
    <property type="entry name" value="Gal_Oxase/kelch_b-propeller"/>
</dbReference>
<dbReference type="FunCoup" id="A0A1V8SLA9">
    <property type="interactions" value="1362"/>
</dbReference>
<dbReference type="PANTHER" id="PTHR19856">
    <property type="entry name" value="WD-REPEATCONTAINING PROTEIN WDR1"/>
    <property type="match status" value="1"/>
</dbReference>
<dbReference type="SUPFAM" id="SSF50965">
    <property type="entry name" value="Galactose oxidase, central domain"/>
    <property type="match status" value="1"/>
</dbReference>
<dbReference type="OrthoDB" id="2306at2759"/>
<accession>A0A1V8SLA9</accession>
<gene>
    <name evidence="4" type="ORF">B0A48_14587</name>
</gene>
<dbReference type="Gene3D" id="2.130.10.10">
    <property type="entry name" value="YVTN repeat-like/Quinoprotein amine dehydrogenase"/>
    <property type="match status" value="2"/>
</dbReference>
<dbReference type="PROSITE" id="PS00678">
    <property type="entry name" value="WD_REPEATS_1"/>
    <property type="match status" value="2"/>
</dbReference>
<dbReference type="InterPro" id="IPR011047">
    <property type="entry name" value="Quinoprotein_ADH-like_sf"/>
</dbReference>
<dbReference type="InParanoid" id="A0A1V8SLA9"/>
<dbReference type="GO" id="GO:0030042">
    <property type="term" value="P:actin filament depolymerization"/>
    <property type="evidence" value="ECO:0007669"/>
    <property type="project" value="TreeGrafter"/>
</dbReference>
<feature type="repeat" description="WD" evidence="3">
    <location>
        <begin position="185"/>
        <end position="226"/>
    </location>
</feature>
<dbReference type="InterPro" id="IPR020472">
    <property type="entry name" value="WD40_PAC1"/>
</dbReference>
<feature type="repeat" description="WD" evidence="3">
    <location>
        <begin position="584"/>
        <end position="617"/>
    </location>
</feature>
<sequence>MSLTLRTLLAPSPSTTRGSSTPISAHPKGTHITYCANKTVYVRSIDSPSDCKQYTSHTAAPTIARFSPSGFYIASGDTSGTVKIWDSVGCENTKGSYEVIAGRIRDVAWDGDSARIIAVGDGRERYGACITADSGNSVGEISGHAGQVNCVDVRKQRPIRAVTGSDDASLCWYHGVPFKFQSNVRGRHEKYVLGVQFSPDGERFVSVGSDRKIFVFDGKTGEVVREVGKGVHAGSVFGVSWAPDSKRFVTCSGDRTVRVWDAESGECTRFWRMGGEKGAVGDQQVGVVWVPGREDRMIISIDLDGNLNYFCEGRDEGPVMTVSGHAKAITAAVAVPGSGKIWTASSDGRTLVWDLKNEVAYPIAGEGHTAYGSGLAAMSDGSTLSSIGWDDTLRTISASENSFASSPAKTNGQPKAIASTTIDSKPYTLVADGRGITLYGSSSELTHLPLSSPPTSLCALGPLVAAASSTKPEITLFTLTPTLQTALTPITTLPSLPSNPTALSLSPQSTHLAAGLANGKILVYRAPTSRNPEWELETNRWSAHSGRVNSIAWSGDGKFAVSGGLDTHVFVWSLEDPGRRVKALNAHKEGVGAVCWTAEGEVVSCGVDGAVKVWNVR</sequence>
<keyword evidence="1 3" id="KW-0853">WD repeat</keyword>
<dbReference type="Pfam" id="PF00400">
    <property type="entry name" value="WD40"/>
    <property type="match status" value="7"/>
</dbReference>
<dbReference type="InterPro" id="IPR015943">
    <property type="entry name" value="WD40/YVTN_repeat-like_dom_sf"/>
</dbReference>
<name>A0A1V8SLA9_9PEZI</name>
<dbReference type="InterPro" id="IPR001680">
    <property type="entry name" value="WD40_rpt"/>
</dbReference>
<reference evidence="5" key="1">
    <citation type="submission" date="2017-03" db="EMBL/GenBank/DDBJ databases">
        <title>Genomes of endolithic fungi from Antarctica.</title>
        <authorList>
            <person name="Coleine C."/>
            <person name="Masonjones S."/>
            <person name="Stajich J.E."/>
        </authorList>
    </citation>
    <scope>NUCLEOTIDE SEQUENCE [LARGE SCALE GENOMIC DNA]</scope>
    <source>
        <strain evidence="5">CCFEE 5527</strain>
    </source>
</reference>